<keyword evidence="2" id="KW-0238">DNA-binding</keyword>
<accession>A0A2S7U4W5</accession>
<reference evidence="5 6" key="1">
    <citation type="submission" date="2016-12" db="EMBL/GenBank/DDBJ databases">
        <title>Study of bacterial adaptation to deep sea.</title>
        <authorList>
            <person name="Song J."/>
            <person name="Yoshizawa S."/>
            <person name="Kogure K."/>
        </authorList>
    </citation>
    <scope>NUCLEOTIDE SEQUENCE [LARGE SCALE GENOMIC DNA]</scope>
    <source>
        <strain evidence="5 6">SAORIC-165</strain>
    </source>
</reference>
<sequence>MFTTTPPTALILDEAPLFFAAQQFLQSLGLRVPQDVSLICTDGDPHCSWCTPSIAHIQWDNRPVVRRVVNWAANISRGKNDIRQSFTPAVFVQGGTIGPAPKE</sequence>
<gene>
    <name evidence="5" type="ORF">BSZ32_13685</name>
</gene>
<dbReference type="Gene3D" id="3.40.50.2300">
    <property type="match status" value="1"/>
</dbReference>
<dbReference type="Proteomes" id="UP000239907">
    <property type="component" value="Unassembled WGS sequence"/>
</dbReference>
<dbReference type="GO" id="GO:0003677">
    <property type="term" value="F:DNA binding"/>
    <property type="evidence" value="ECO:0007669"/>
    <property type="project" value="UniProtKB-KW"/>
</dbReference>
<keyword evidence="3" id="KW-0804">Transcription</keyword>
<evidence type="ECO:0000256" key="1">
    <source>
        <dbReference type="ARBA" id="ARBA00023015"/>
    </source>
</evidence>
<evidence type="ECO:0000256" key="3">
    <source>
        <dbReference type="ARBA" id="ARBA00023163"/>
    </source>
</evidence>
<evidence type="ECO:0000259" key="4">
    <source>
        <dbReference type="Pfam" id="PF13377"/>
    </source>
</evidence>
<proteinExistence type="predicted"/>
<comment type="caution">
    <text evidence="5">The sequence shown here is derived from an EMBL/GenBank/DDBJ whole genome shotgun (WGS) entry which is preliminary data.</text>
</comment>
<evidence type="ECO:0000256" key="2">
    <source>
        <dbReference type="ARBA" id="ARBA00023125"/>
    </source>
</evidence>
<feature type="domain" description="Transcriptional regulator LacI/GalR-like sensor" evidence="4">
    <location>
        <begin position="6"/>
        <end position="86"/>
    </location>
</feature>
<name>A0A2S7U4W5_9BACT</name>
<evidence type="ECO:0000313" key="6">
    <source>
        <dbReference type="Proteomes" id="UP000239907"/>
    </source>
</evidence>
<dbReference type="SUPFAM" id="SSF53822">
    <property type="entry name" value="Periplasmic binding protein-like I"/>
    <property type="match status" value="1"/>
</dbReference>
<dbReference type="AlphaFoldDB" id="A0A2S7U4W5"/>
<dbReference type="EMBL" id="MQWA01000001">
    <property type="protein sequence ID" value="PQJ29434.1"/>
    <property type="molecule type" value="Genomic_DNA"/>
</dbReference>
<dbReference type="InterPro" id="IPR046335">
    <property type="entry name" value="LacI/GalR-like_sensor"/>
</dbReference>
<organism evidence="5 6">
    <name type="scientific">Rubritalea profundi</name>
    <dbReference type="NCBI Taxonomy" id="1658618"/>
    <lineage>
        <taxon>Bacteria</taxon>
        <taxon>Pseudomonadati</taxon>
        <taxon>Verrucomicrobiota</taxon>
        <taxon>Verrucomicrobiia</taxon>
        <taxon>Verrucomicrobiales</taxon>
        <taxon>Rubritaleaceae</taxon>
        <taxon>Rubritalea</taxon>
    </lineage>
</organism>
<keyword evidence="1" id="KW-0805">Transcription regulation</keyword>
<evidence type="ECO:0000313" key="5">
    <source>
        <dbReference type="EMBL" id="PQJ29434.1"/>
    </source>
</evidence>
<protein>
    <recommendedName>
        <fullName evidence="4">Transcriptional regulator LacI/GalR-like sensor domain-containing protein</fullName>
    </recommendedName>
</protein>
<keyword evidence="6" id="KW-1185">Reference proteome</keyword>
<dbReference type="Pfam" id="PF13377">
    <property type="entry name" value="Peripla_BP_3"/>
    <property type="match status" value="1"/>
</dbReference>
<dbReference type="InterPro" id="IPR028082">
    <property type="entry name" value="Peripla_BP_I"/>
</dbReference>